<reference evidence="2" key="1">
    <citation type="submission" date="2018-06" db="EMBL/GenBank/DDBJ databases">
        <authorList>
            <person name="Zhirakovskaya E."/>
        </authorList>
    </citation>
    <scope>NUCLEOTIDE SEQUENCE</scope>
</reference>
<sequence length="144" mass="16683">MYSHTGRPSIPPERLLKSMILMALYSVRSDRLFCETLDYNILFRWFLDMSLDERSFDHSVFSKNRDRLLEHEVSRRFFDSVVETAREADLLSDEHFTVDGALIDAWASMKSFRPKDEDGWGFSQDAVPWLGQVRRTGLDDGGGV</sequence>
<evidence type="ECO:0000259" key="1">
    <source>
        <dbReference type="Pfam" id="PF05598"/>
    </source>
</evidence>
<gene>
    <name evidence="2" type="ORF">MNBD_NITROSPINAE04-2646</name>
</gene>
<feature type="domain" description="Transposase InsH N-terminal" evidence="1">
    <location>
        <begin position="1"/>
        <end position="67"/>
    </location>
</feature>
<dbReference type="AlphaFoldDB" id="A0A3B1CQ85"/>
<dbReference type="PANTHER" id="PTHR35604:SF2">
    <property type="entry name" value="TRANSPOSASE INSH FOR INSERTION SEQUENCE ELEMENT IS5A-RELATED"/>
    <property type="match status" value="1"/>
</dbReference>
<organism evidence="2">
    <name type="scientific">hydrothermal vent metagenome</name>
    <dbReference type="NCBI Taxonomy" id="652676"/>
    <lineage>
        <taxon>unclassified sequences</taxon>
        <taxon>metagenomes</taxon>
        <taxon>ecological metagenomes</taxon>
    </lineage>
</organism>
<dbReference type="EMBL" id="UOGA01000140">
    <property type="protein sequence ID" value="VAX18867.1"/>
    <property type="molecule type" value="Genomic_DNA"/>
</dbReference>
<dbReference type="PANTHER" id="PTHR35604">
    <property type="entry name" value="TRANSPOSASE INSH FOR INSERTION SEQUENCE ELEMENT IS5A-RELATED"/>
    <property type="match status" value="1"/>
</dbReference>
<dbReference type="Pfam" id="PF05598">
    <property type="entry name" value="DUF772"/>
    <property type="match status" value="1"/>
</dbReference>
<name>A0A3B1CQ85_9ZZZZ</name>
<protein>
    <submittedName>
        <fullName evidence="2">Mobile element protein</fullName>
    </submittedName>
</protein>
<proteinExistence type="predicted"/>
<accession>A0A3B1CQ85</accession>
<evidence type="ECO:0000313" key="2">
    <source>
        <dbReference type="EMBL" id="VAX18867.1"/>
    </source>
</evidence>
<dbReference type="InterPro" id="IPR008490">
    <property type="entry name" value="Transposase_InsH_N"/>
</dbReference>